<dbReference type="Gene3D" id="3.40.190.290">
    <property type="match status" value="1"/>
</dbReference>
<dbReference type="InterPro" id="IPR036388">
    <property type="entry name" value="WH-like_DNA-bd_sf"/>
</dbReference>
<name>A0ABS4E5F6_9HYPH</name>
<evidence type="ECO:0000259" key="5">
    <source>
        <dbReference type="PROSITE" id="PS50931"/>
    </source>
</evidence>
<dbReference type="SUPFAM" id="SSF46785">
    <property type="entry name" value="Winged helix' DNA-binding domain"/>
    <property type="match status" value="1"/>
</dbReference>
<comment type="similarity">
    <text evidence="1">Belongs to the LysR transcriptional regulatory family.</text>
</comment>
<organism evidence="6 7">
    <name type="scientific">Rhizobium halophytocola</name>
    <dbReference type="NCBI Taxonomy" id="735519"/>
    <lineage>
        <taxon>Bacteria</taxon>
        <taxon>Pseudomonadati</taxon>
        <taxon>Pseudomonadota</taxon>
        <taxon>Alphaproteobacteria</taxon>
        <taxon>Hyphomicrobiales</taxon>
        <taxon>Rhizobiaceae</taxon>
        <taxon>Rhizobium/Agrobacterium group</taxon>
        <taxon>Rhizobium</taxon>
    </lineage>
</organism>
<dbReference type="SUPFAM" id="SSF53850">
    <property type="entry name" value="Periplasmic binding protein-like II"/>
    <property type="match status" value="1"/>
</dbReference>
<dbReference type="RefSeq" id="WP_209948766.1">
    <property type="nucleotide sequence ID" value="NZ_JAGGJU010000015.1"/>
</dbReference>
<sequence length="288" mass="31773">MKNVSWDAYQLFLSVARGGGLSGAAGDTGLSPATLSRRMLDLEQTLGRTLFVRSRTGYTLTGEGERLRALLGGMEDAAREVAIVQGGQGASTVRLACGTWNARLLSLNITALRDRRDDFRLDIHVAEQRAQLAHREHDIGIRAFAPEERNLASVRLSEVAYAAYRVRNGAEATAGRWLAVSEEAAISAYLRWPRTHHADALVAIVNRPHALYDLVLGGAGMAVLPCFVGDLEPRMERAGDEIAELRHGQFLVMNNDDRHRPDIRRVADRLQTLLRARRPVFEGRGFLG</sequence>
<dbReference type="PANTHER" id="PTHR30579">
    <property type="entry name" value="TRANSCRIPTIONAL REGULATOR"/>
    <property type="match status" value="1"/>
</dbReference>
<dbReference type="Pfam" id="PF00126">
    <property type="entry name" value="HTH_1"/>
    <property type="match status" value="1"/>
</dbReference>
<dbReference type="InterPro" id="IPR036390">
    <property type="entry name" value="WH_DNA-bd_sf"/>
</dbReference>
<keyword evidence="2" id="KW-0805">Transcription regulation</keyword>
<keyword evidence="7" id="KW-1185">Reference proteome</keyword>
<dbReference type="GO" id="GO:0003677">
    <property type="term" value="F:DNA binding"/>
    <property type="evidence" value="ECO:0007669"/>
    <property type="project" value="UniProtKB-KW"/>
</dbReference>
<dbReference type="PANTHER" id="PTHR30579:SF3">
    <property type="entry name" value="TRANSCRIPTIONAL REGULATORY PROTEIN"/>
    <property type="match status" value="1"/>
</dbReference>
<evidence type="ECO:0000256" key="3">
    <source>
        <dbReference type="ARBA" id="ARBA00023125"/>
    </source>
</evidence>
<gene>
    <name evidence="6" type="ORF">J2Z17_004644</name>
</gene>
<evidence type="ECO:0000256" key="2">
    <source>
        <dbReference type="ARBA" id="ARBA00023015"/>
    </source>
</evidence>
<reference evidence="6 7" key="1">
    <citation type="submission" date="2021-03" db="EMBL/GenBank/DDBJ databases">
        <title>Genomic Encyclopedia of Type Strains, Phase IV (KMG-IV): sequencing the most valuable type-strain genomes for metagenomic binning, comparative biology and taxonomic classification.</title>
        <authorList>
            <person name="Goeker M."/>
        </authorList>
    </citation>
    <scope>NUCLEOTIDE SEQUENCE [LARGE SCALE GENOMIC DNA]</scope>
    <source>
        <strain evidence="6 7">DSM 21600</strain>
    </source>
</reference>
<dbReference type="Gene3D" id="1.10.10.10">
    <property type="entry name" value="Winged helix-like DNA-binding domain superfamily/Winged helix DNA-binding domain"/>
    <property type="match status" value="1"/>
</dbReference>
<dbReference type="InterPro" id="IPR000847">
    <property type="entry name" value="LysR_HTH_N"/>
</dbReference>
<protein>
    <submittedName>
        <fullName evidence="6">DNA-binding transcriptional LysR family regulator</fullName>
    </submittedName>
</protein>
<evidence type="ECO:0000313" key="7">
    <source>
        <dbReference type="Proteomes" id="UP000759443"/>
    </source>
</evidence>
<dbReference type="EMBL" id="JAGGJU010000015">
    <property type="protein sequence ID" value="MBP1853185.1"/>
    <property type="molecule type" value="Genomic_DNA"/>
</dbReference>
<evidence type="ECO:0000256" key="1">
    <source>
        <dbReference type="ARBA" id="ARBA00009437"/>
    </source>
</evidence>
<keyword evidence="4" id="KW-0804">Transcription</keyword>
<dbReference type="InterPro" id="IPR050176">
    <property type="entry name" value="LTTR"/>
</dbReference>
<feature type="domain" description="HTH lysR-type" evidence="5">
    <location>
        <begin position="10"/>
        <end position="61"/>
    </location>
</feature>
<evidence type="ECO:0000313" key="6">
    <source>
        <dbReference type="EMBL" id="MBP1853185.1"/>
    </source>
</evidence>
<dbReference type="PROSITE" id="PS50931">
    <property type="entry name" value="HTH_LYSR"/>
    <property type="match status" value="1"/>
</dbReference>
<dbReference type="Proteomes" id="UP000759443">
    <property type="component" value="Unassembled WGS sequence"/>
</dbReference>
<keyword evidence="3 6" id="KW-0238">DNA-binding</keyword>
<comment type="caution">
    <text evidence="6">The sequence shown here is derived from an EMBL/GenBank/DDBJ whole genome shotgun (WGS) entry which is preliminary data.</text>
</comment>
<accession>A0ABS4E5F6</accession>
<proteinExistence type="inferred from homology"/>
<evidence type="ECO:0000256" key="4">
    <source>
        <dbReference type="ARBA" id="ARBA00023163"/>
    </source>
</evidence>